<evidence type="ECO:0008006" key="3">
    <source>
        <dbReference type="Google" id="ProtNLM"/>
    </source>
</evidence>
<sequence>MYPLKLVYIPLDDRPVNTKDVEILADIAEVNLKIAPKEYLGKFMTKADRDNIYNWLSNEEGDVLVISLDMLLYGGLVASRNIDTSYEEAVQFMGKLKDYKEKTNIKIYAFSNIMRLSISVFGEESEKWWQQINKYNELRYRIDCLGQNQYKMELEKLIESLPEEVLQTYLSARERNHNINKMAIDFVKQDIIDFLILSQEDCSPYGLHLSEHEVLHKIINDKRLNSKINIFPGADEIGQVLLSKVVNDFNNIYPRVYIQYDDVSSKNVIPKFEDRPLDVNIQEHLKAIGAEITRNIRECDFILAVTTPNTPYIDMCGSDMKDYNKKSVIKSFVKTLKKYIEEGKIISIADIACANGGDPYLLEELKENGLLLDIAGYSAWNTAGNTIGTSIAIGSILNTVIKTKSTLKESKKKSLEFLIKRYADDYIYQSIVRNKTIKIIKEQGLNIFNMGKKYESIDEYVWEEMYQLLKDYFENHKFSYMGFSGFVEEIKLSANLPWYRVFEVDCDVTLKIN</sequence>
<dbReference type="Proteomes" id="UP000184080">
    <property type="component" value="Unassembled WGS sequence"/>
</dbReference>
<reference evidence="1 2" key="1">
    <citation type="submission" date="2016-11" db="EMBL/GenBank/DDBJ databases">
        <authorList>
            <person name="Jaros S."/>
            <person name="Januszkiewicz K."/>
            <person name="Wedrychowicz H."/>
        </authorList>
    </citation>
    <scope>NUCLEOTIDE SEQUENCE [LARGE SCALE GENOMIC DNA]</scope>
    <source>
        <strain evidence="1 2">DSM 21864</strain>
    </source>
</reference>
<dbReference type="EMBL" id="FQZO01000007">
    <property type="protein sequence ID" value="SHJ74268.1"/>
    <property type="molecule type" value="Genomic_DNA"/>
</dbReference>
<proteinExistence type="predicted"/>
<evidence type="ECO:0000313" key="1">
    <source>
        <dbReference type="EMBL" id="SHJ74268.1"/>
    </source>
</evidence>
<dbReference type="STRING" id="1121298.SAMN05444401_3769"/>
<dbReference type="OrthoDB" id="9789552at2"/>
<accession>A0A1M6LSN7</accession>
<gene>
    <name evidence="1" type="ORF">SAMN05444401_3769</name>
</gene>
<dbReference type="AlphaFoldDB" id="A0A1M6LSN7"/>
<dbReference type="Pfam" id="PF13552">
    <property type="entry name" value="DUF4127"/>
    <property type="match status" value="1"/>
</dbReference>
<dbReference type="InterPro" id="IPR025394">
    <property type="entry name" value="DUF4127"/>
</dbReference>
<dbReference type="RefSeq" id="WP_073010372.1">
    <property type="nucleotide sequence ID" value="NZ_FQZO01000007.1"/>
</dbReference>
<keyword evidence="2" id="KW-1185">Reference proteome</keyword>
<name>A0A1M6LSN7_9CLOT</name>
<evidence type="ECO:0000313" key="2">
    <source>
        <dbReference type="Proteomes" id="UP000184080"/>
    </source>
</evidence>
<protein>
    <recommendedName>
        <fullName evidence="3">DUF4127 family protein</fullName>
    </recommendedName>
</protein>
<organism evidence="1 2">
    <name type="scientific">Clostridium amylolyticum</name>
    <dbReference type="NCBI Taxonomy" id="1121298"/>
    <lineage>
        <taxon>Bacteria</taxon>
        <taxon>Bacillati</taxon>
        <taxon>Bacillota</taxon>
        <taxon>Clostridia</taxon>
        <taxon>Eubacteriales</taxon>
        <taxon>Clostridiaceae</taxon>
        <taxon>Clostridium</taxon>
    </lineage>
</organism>